<dbReference type="PANTHER" id="PTHR24304:SF4">
    <property type="entry name" value="CYTOCHROME P450"/>
    <property type="match status" value="1"/>
</dbReference>
<comment type="similarity">
    <text evidence="1">Belongs to the cytochrome P450 family.</text>
</comment>
<evidence type="ECO:0000256" key="1">
    <source>
        <dbReference type="ARBA" id="ARBA00010617"/>
    </source>
</evidence>
<keyword evidence="5" id="KW-0443">Lipid metabolism</keyword>
<proteinExistence type="inferred from homology"/>
<dbReference type="GO" id="GO:0042632">
    <property type="term" value="P:cholesterol homeostasis"/>
    <property type="evidence" value="ECO:0007669"/>
    <property type="project" value="TreeGrafter"/>
</dbReference>
<dbReference type="Pfam" id="PF00067">
    <property type="entry name" value="p450"/>
    <property type="match status" value="1"/>
</dbReference>
<evidence type="ECO:0000256" key="6">
    <source>
        <dbReference type="PIRSR" id="PIRSR602403-1"/>
    </source>
</evidence>
<feature type="transmembrane region" description="Helical" evidence="8">
    <location>
        <begin position="60"/>
        <end position="79"/>
    </location>
</feature>
<evidence type="ECO:0000256" key="4">
    <source>
        <dbReference type="ARBA" id="ARBA00023004"/>
    </source>
</evidence>
<keyword evidence="5" id="KW-0753">Steroid metabolism</keyword>
<feature type="region of interest" description="Disordered" evidence="7">
    <location>
        <begin position="402"/>
        <end position="424"/>
    </location>
</feature>
<dbReference type="InterPro" id="IPR050529">
    <property type="entry name" value="CYP450_sterol_14alpha_dmase"/>
</dbReference>
<dbReference type="SUPFAM" id="SSF48264">
    <property type="entry name" value="Cytochrome P450"/>
    <property type="match status" value="1"/>
</dbReference>
<keyword evidence="9" id="KW-1185">Reference proteome</keyword>
<dbReference type="GO" id="GO:0006699">
    <property type="term" value="P:bile acid biosynthetic process"/>
    <property type="evidence" value="ECO:0007669"/>
    <property type="project" value="TreeGrafter"/>
</dbReference>
<dbReference type="AlphaFoldDB" id="A0A1I8HHC3"/>
<sequence>SFDNLQEKPTCDFPNSLFHFFTLTILGNMDSADKSSSKVLTERRYLLAAACLLLARLAPWQLSIGAALVALTVQLLLFIQRAWSRRTNRPQKSVPPLVPGLPLIGSGHEFRRNAVPFLLNCRRKFGDMFTCNFPLGQKIHFLMNPHYVQHFDFHPIQRVVNSNVFRFQAPQETKMLRHMCKHARLAFDTDATVFSGHANRSFELVSDGLPLADKEPKEILVNDFITETMFRSIFNTVYGDCDSKEFNYRAVKQLFKPIHKSFIYIWLGLPSWLFPSTEAAWRTIYKLLQEGTANAYVRDCLSKWLDGTWTEETVAGHNMVYLHVYHNNCKIAFWLINNLMHNPEQAAKLLEEIEAARCARQRGRLEQLPGVSGDAGVLADSCCVQETYRLASGLFLMREHGGRPGVEPEQRRPHQHVPPPSFHRDPTIYDEPESFCIDRFAGEFRPCYEGREVKRPVLPYGVLCPGQRLSMLQLKLYTCCLLLNYRLTPCSDSPPAEYDFASYGDEILPPTQPDCRMGLQLRSGSFKPLHLVQH</sequence>
<dbReference type="GO" id="GO:0020037">
    <property type="term" value="F:heme binding"/>
    <property type="evidence" value="ECO:0007669"/>
    <property type="project" value="InterPro"/>
</dbReference>
<dbReference type="InterPro" id="IPR036396">
    <property type="entry name" value="Cyt_P450_sf"/>
</dbReference>
<accession>A0A1I8HHC3</accession>
<organism evidence="9 10">
    <name type="scientific">Macrostomum lignano</name>
    <dbReference type="NCBI Taxonomy" id="282301"/>
    <lineage>
        <taxon>Eukaryota</taxon>
        <taxon>Metazoa</taxon>
        <taxon>Spiralia</taxon>
        <taxon>Lophotrochozoa</taxon>
        <taxon>Platyhelminthes</taxon>
        <taxon>Rhabditophora</taxon>
        <taxon>Macrostomorpha</taxon>
        <taxon>Macrostomida</taxon>
        <taxon>Macrostomidae</taxon>
        <taxon>Macrostomum</taxon>
    </lineage>
</organism>
<reference evidence="10" key="1">
    <citation type="submission" date="2016-11" db="UniProtKB">
        <authorList>
            <consortium name="WormBaseParasite"/>
        </authorList>
    </citation>
    <scope>IDENTIFICATION</scope>
</reference>
<evidence type="ECO:0000313" key="9">
    <source>
        <dbReference type="Proteomes" id="UP000095280"/>
    </source>
</evidence>
<keyword evidence="2 6" id="KW-0349">Heme</keyword>
<protein>
    <submittedName>
        <fullName evidence="10">Cytochrome P450</fullName>
    </submittedName>
</protein>
<dbReference type="GO" id="GO:0008395">
    <property type="term" value="F:steroid hydroxylase activity"/>
    <property type="evidence" value="ECO:0007669"/>
    <property type="project" value="TreeGrafter"/>
</dbReference>
<dbReference type="Proteomes" id="UP000095280">
    <property type="component" value="Unplaced"/>
</dbReference>
<name>A0A1I8HHC3_9PLAT</name>
<evidence type="ECO:0000256" key="5">
    <source>
        <dbReference type="ARBA" id="ARBA00023221"/>
    </source>
</evidence>
<keyword evidence="8" id="KW-0812">Transmembrane</keyword>
<dbReference type="PRINTS" id="PR00465">
    <property type="entry name" value="EP450IV"/>
</dbReference>
<keyword evidence="3 6" id="KW-0479">Metal-binding</keyword>
<dbReference type="InterPro" id="IPR001128">
    <property type="entry name" value="Cyt_P450"/>
</dbReference>
<evidence type="ECO:0000256" key="8">
    <source>
        <dbReference type="SAM" id="Phobius"/>
    </source>
</evidence>
<evidence type="ECO:0000313" key="10">
    <source>
        <dbReference type="WBParaSite" id="maker-uti_cns_0006077-snap-gene-0.3-mRNA-1"/>
    </source>
</evidence>
<evidence type="ECO:0000256" key="3">
    <source>
        <dbReference type="ARBA" id="ARBA00022723"/>
    </source>
</evidence>
<dbReference type="GO" id="GO:0016705">
    <property type="term" value="F:oxidoreductase activity, acting on paired donors, with incorporation or reduction of molecular oxygen"/>
    <property type="evidence" value="ECO:0007669"/>
    <property type="project" value="InterPro"/>
</dbReference>
<feature type="compositionally biased region" description="Basic and acidic residues" evidence="7">
    <location>
        <begin position="402"/>
        <end position="412"/>
    </location>
</feature>
<feature type="binding site" description="axial binding residue" evidence="6">
    <location>
        <position position="464"/>
    </location>
    <ligand>
        <name>heme</name>
        <dbReference type="ChEBI" id="CHEBI:30413"/>
    </ligand>
    <ligandPart>
        <name>Fe</name>
        <dbReference type="ChEBI" id="CHEBI:18248"/>
    </ligandPart>
</feature>
<dbReference type="PANTHER" id="PTHR24304">
    <property type="entry name" value="CYTOCHROME P450 FAMILY 7"/>
    <property type="match status" value="1"/>
</dbReference>
<dbReference type="GO" id="GO:0005506">
    <property type="term" value="F:iron ion binding"/>
    <property type="evidence" value="ECO:0007669"/>
    <property type="project" value="InterPro"/>
</dbReference>
<keyword evidence="4 6" id="KW-0408">Iron</keyword>
<dbReference type="Gene3D" id="1.10.630.10">
    <property type="entry name" value="Cytochrome P450"/>
    <property type="match status" value="1"/>
</dbReference>
<keyword evidence="8" id="KW-1133">Transmembrane helix</keyword>
<keyword evidence="8" id="KW-0472">Membrane</keyword>
<evidence type="ECO:0000256" key="7">
    <source>
        <dbReference type="SAM" id="MobiDB-lite"/>
    </source>
</evidence>
<comment type="cofactor">
    <cofactor evidence="6">
        <name>heme</name>
        <dbReference type="ChEBI" id="CHEBI:30413"/>
    </cofactor>
</comment>
<evidence type="ECO:0000256" key="2">
    <source>
        <dbReference type="ARBA" id="ARBA00022617"/>
    </source>
</evidence>
<dbReference type="WBParaSite" id="maker-uti_cns_0006077-snap-gene-0.3-mRNA-1">
    <property type="protein sequence ID" value="maker-uti_cns_0006077-snap-gene-0.3-mRNA-1"/>
    <property type="gene ID" value="maker-uti_cns_0006077-snap-gene-0.3"/>
</dbReference>
<dbReference type="InterPro" id="IPR002403">
    <property type="entry name" value="Cyt_P450_E_grp-IV"/>
</dbReference>